<dbReference type="InterPro" id="IPR043129">
    <property type="entry name" value="ATPase_NBD"/>
</dbReference>
<dbReference type="EMBL" id="BDQX01000047">
    <property type="protein sequence ID" value="GBG06470.1"/>
    <property type="molecule type" value="Genomic_DNA"/>
</dbReference>
<dbReference type="AlphaFoldDB" id="A0A2R5EIN4"/>
<gene>
    <name evidence="4" type="ORF">PAT3040_00997</name>
</gene>
<evidence type="ECO:0000256" key="2">
    <source>
        <dbReference type="ARBA" id="ARBA00006479"/>
    </source>
</evidence>
<comment type="caution">
    <text evidence="4">The sequence shown here is derived from an EMBL/GenBank/DDBJ whole genome shotgun (WGS) entry which is preliminary data.</text>
</comment>
<dbReference type="InterPro" id="IPR036388">
    <property type="entry name" value="WH-like_DNA-bd_sf"/>
</dbReference>
<comment type="similarity">
    <text evidence="2">Belongs to the ROK (NagC/XylR) family.</text>
</comment>
<dbReference type="SUPFAM" id="SSF46785">
    <property type="entry name" value="Winged helix' DNA-binding domain"/>
    <property type="match status" value="1"/>
</dbReference>
<dbReference type="Pfam" id="PF00480">
    <property type="entry name" value="ROK"/>
    <property type="match status" value="1"/>
</dbReference>
<keyword evidence="3" id="KW-0119">Carbohydrate metabolism</keyword>
<evidence type="ECO:0000256" key="1">
    <source>
        <dbReference type="ARBA" id="ARBA00002486"/>
    </source>
</evidence>
<dbReference type="Pfam" id="PF13412">
    <property type="entry name" value="HTH_24"/>
    <property type="match status" value="1"/>
</dbReference>
<dbReference type="RefSeq" id="WP_108991758.1">
    <property type="nucleotide sequence ID" value="NZ_BDQX01000047.1"/>
</dbReference>
<protein>
    <recommendedName>
        <fullName evidence="6">ROK family transcriptional regulator</fullName>
    </recommendedName>
</protein>
<keyword evidence="5" id="KW-1185">Reference proteome</keyword>
<dbReference type="PANTHER" id="PTHR18964:SF149">
    <property type="entry name" value="BIFUNCTIONAL UDP-N-ACETYLGLUCOSAMINE 2-EPIMERASE_N-ACETYLMANNOSAMINE KINASE"/>
    <property type="match status" value="1"/>
</dbReference>
<keyword evidence="3" id="KW-0859">Xylose metabolism</keyword>
<reference evidence="4 5" key="1">
    <citation type="submission" date="2017-08" db="EMBL/GenBank/DDBJ databases">
        <title>Substantial Increase in Enzyme Production by Combined Drug-Resistance Mutations in Paenibacillus agaridevorans.</title>
        <authorList>
            <person name="Tanaka Y."/>
            <person name="Funane K."/>
            <person name="Hosaka T."/>
            <person name="Shiwa Y."/>
            <person name="Fujita N."/>
            <person name="Miyazaki T."/>
            <person name="Yoshikawa H."/>
            <person name="Murakami K."/>
            <person name="Kasahara K."/>
            <person name="Inaoka T."/>
            <person name="Hiraga Y."/>
            <person name="Ochi K."/>
        </authorList>
    </citation>
    <scope>NUCLEOTIDE SEQUENCE [LARGE SCALE GENOMIC DNA]</scope>
    <source>
        <strain evidence="4 5">T-3040</strain>
    </source>
</reference>
<evidence type="ECO:0000313" key="4">
    <source>
        <dbReference type="EMBL" id="GBG06470.1"/>
    </source>
</evidence>
<accession>A0A2R5EIN4</accession>
<dbReference type="GO" id="GO:0042732">
    <property type="term" value="P:D-xylose metabolic process"/>
    <property type="evidence" value="ECO:0007669"/>
    <property type="project" value="UniProtKB-KW"/>
</dbReference>
<dbReference type="Proteomes" id="UP000245202">
    <property type="component" value="Unassembled WGS sequence"/>
</dbReference>
<dbReference type="Gene3D" id="1.10.10.10">
    <property type="entry name" value="Winged helix-like DNA-binding domain superfamily/Winged helix DNA-binding domain"/>
    <property type="match status" value="1"/>
</dbReference>
<evidence type="ECO:0000256" key="3">
    <source>
        <dbReference type="ARBA" id="ARBA00022629"/>
    </source>
</evidence>
<organism evidence="4 5">
    <name type="scientific">Paenibacillus agaridevorans</name>
    <dbReference type="NCBI Taxonomy" id="171404"/>
    <lineage>
        <taxon>Bacteria</taxon>
        <taxon>Bacillati</taxon>
        <taxon>Bacillota</taxon>
        <taxon>Bacilli</taxon>
        <taxon>Bacillales</taxon>
        <taxon>Paenibacillaceae</taxon>
        <taxon>Paenibacillus</taxon>
    </lineage>
</organism>
<proteinExistence type="inferred from homology"/>
<dbReference type="InterPro" id="IPR036390">
    <property type="entry name" value="WH_DNA-bd_sf"/>
</dbReference>
<dbReference type="SUPFAM" id="SSF53067">
    <property type="entry name" value="Actin-like ATPase domain"/>
    <property type="match status" value="1"/>
</dbReference>
<comment type="function">
    <text evidence="1">Transcriptional repressor of xylose-utilizing enzymes.</text>
</comment>
<dbReference type="InterPro" id="IPR000600">
    <property type="entry name" value="ROK"/>
</dbReference>
<dbReference type="PANTHER" id="PTHR18964">
    <property type="entry name" value="ROK (REPRESSOR, ORF, KINASE) FAMILY"/>
    <property type="match status" value="1"/>
</dbReference>
<name>A0A2R5EIN4_9BACL</name>
<sequence length="374" mass="41492">MKLNPLENQILKAIQKCEGVSRKALAEMTGLSQATITNITKMLLEHHYVVEGDRVGNGMGRKEVLLYLNPEKFRFLGIDIGGYRIRFALADNLMRITHEREYLVDEFDGEADVIERVLEKIEQFLSESELNPDDLDGIGIGVTGIVDRSMQRILNIPNLNAWGELDIVSRLNRRFDCPVYLDESGRTMALAEKIEGKAKDVEDFINVHVAYGIVAGIFINGQLLRGANNVGGLLGHITADEEAGRCSCGNYGCLENIVTYPMIEDAYKRQGGQLESIAEAYRINDKIAFDVCIASGKAIGIALSNVINLFNPQVIYLGGPVFEHLPIIFEETKRTILLRANRYAAVDMQLEHSSFGDKQGMIGALTLVRNSLIG</sequence>
<dbReference type="Gene3D" id="3.30.420.40">
    <property type="match status" value="2"/>
</dbReference>
<evidence type="ECO:0008006" key="6">
    <source>
        <dbReference type="Google" id="ProtNLM"/>
    </source>
</evidence>
<evidence type="ECO:0000313" key="5">
    <source>
        <dbReference type="Proteomes" id="UP000245202"/>
    </source>
</evidence>